<evidence type="ECO:0000256" key="1">
    <source>
        <dbReference type="SAM" id="Phobius"/>
    </source>
</evidence>
<dbReference type="AlphaFoldDB" id="A0A0E9PQL5"/>
<name>A0A0E9PQL5_ANGAN</name>
<keyword evidence="1" id="KW-1133">Transmembrane helix</keyword>
<organism evidence="2">
    <name type="scientific">Anguilla anguilla</name>
    <name type="common">European freshwater eel</name>
    <name type="synonym">Muraena anguilla</name>
    <dbReference type="NCBI Taxonomy" id="7936"/>
    <lineage>
        <taxon>Eukaryota</taxon>
        <taxon>Metazoa</taxon>
        <taxon>Chordata</taxon>
        <taxon>Craniata</taxon>
        <taxon>Vertebrata</taxon>
        <taxon>Euteleostomi</taxon>
        <taxon>Actinopterygii</taxon>
        <taxon>Neopterygii</taxon>
        <taxon>Teleostei</taxon>
        <taxon>Anguilliformes</taxon>
        <taxon>Anguillidae</taxon>
        <taxon>Anguilla</taxon>
    </lineage>
</organism>
<keyword evidence="1" id="KW-0812">Transmembrane</keyword>
<feature type="transmembrane region" description="Helical" evidence="1">
    <location>
        <begin position="21"/>
        <end position="47"/>
    </location>
</feature>
<protein>
    <submittedName>
        <fullName evidence="2">Uncharacterized protein</fullName>
    </submittedName>
</protein>
<reference evidence="2" key="2">
    <citation type="journal article" date="2015" name="Fish Shellfish Immunol.">
        <title>Early steps in the European eel (Anguilla anguilla)-Vibrio vulnificus interaction in the gills: Role of the RtxA13 toxin.</title>
        <authorList>
            <person name="Callol A."/>
            <person name="Pajuelo D."/>
            <person name="Ebbesson L."/>
            <person name="Teles M."/>
            <person name="MacKenzie S."/>
            <person name="Amaro C."/>
        </authorList>
    </citation>
    <scope>NUCLEOTIDE SEQUENCE</scope>
</reference>
<reference evidence="2" key="1">
    <citation type="submission" date="2014-11" db="EMBL/GenBank/DDBJ databases">
        <authorList>
            <person name="Amaro Gonzalez C."/>
        </authorList>
    </citation>
    <scope>NUCLEOTIDE SEQUENCE</scope>
</reference>
<accession>A0A0E9PQL5</accession>
<evidence type="ECO:0000313" key="2">
    <source>
        <dbReference type="EMBL" id="JAH06916.1"/>
    </source>
</evidence>
<dbReference type="EMBL" id="GBXM01101661">
    <property type="protein sequence ID" value="JAH06916.1"/>
    <property type="molecule type" value="Transcribed_RNA"/>
</dbReference>
<sequence length="71" mass="8033">MALDTMVLDHMLCSNCYRKHFLQNTVCTVCVYTCLCVCVCVSVSAWMRVCVPACICMYTTYVCTRLCLLSV</sequence>
<proteinExistence type="predicted"/>
<keyword evidence="1" id="KW-0472">Membrane</keyword>